<dbReference type="Proteomes" id="UP000249590">
    <property type="component" value="Unassembled WGS sequence"/>
</dbReference>
<protein>
    <recommendedName>
        <fullName evidence="1">Chromosomal replication initiator DnaA C-terminal domain-containing protein</fullName>
    </recommendedName>
</protein>
<dbReference type="OrthoDB" id="8480222at2"/>
<evidence type="ECO:0000313" key="3">
    <source>
        <dbReference type="Proteomes" id="UP000249590"/>
    </source>
</evidence>
<comment type="caution">
    <text evidence="2">The sequence shown here is derived from an EMBL/GenBank/DDBJ whole genome shotgun (WGS) entry which is preliminary data.</text>
</comment>
<dbReference type="Pfam" id="PF08299">
    <property type="entry name" value="Bac_DnaA_C"/>
    <property type="match status" value="1"/>
</dbReference>
<dbReference type="SUPFAM" id="SSF48295">
    <property type="entry name" value="TrpR-like"/>
    <property type="match status" value="1"/>
</dbReference>
<dbReference type="SMART" id="SM00760">
    <property type="entry name" value="Bac_DnaA_C"/>
    <property type="match status" value="1"/>
</dbReference>
<name>A0A8B2NN96_9HYPH</name>
<dbReference type="CDD" id="cd06571">
    <property type="entry name" value="Bac_DnaA_C"/>
    <property type="match status" value="1"/>
</dbReference>
<dbReference type="InterPro" id="IPR010921">
    <property type="entry name" value="Trp_repressor/repl_initiator"/>
</dbReference>
<dbReference type="InterPro" id="IPR013159">
    <property type="entry name" value="DnaA_C"/>
</dbReference>
<sequence length="148" mass="15831">MSALVQIGDGASARVANDGCGVHPIGGSFSAGRLDKVIEIVAAETGQTRGGILCSTRGSPRSSEARFIVYYLMNTSLGHPLSEIGVLMRRDRTSVANGVQIVEGRRDDERFDTLIKRLEDRLSEVRLLAVRATGAARSGPKHLVEAGR</sequence>
<dbReference type="GO" id="GO:0006270">
    <property type="term" value="P:DNA replication initiation"/>
    <property type="evidence" value="ECO:0007669"/>
    <property type="project" value="InterPro"/>
</dbReference>
<dbReference type="GO" id="GO:0006275">
    <property type="term" value="P:regulation of DNA replication"/>
    <property type="evidence" value="ECO:0007669"/>
    <property type="project" value="InterPro"/>
</dbReference>
<feature type="domain" description="Chromosomal replication initiator DnaA C-terminal" evidence="1">
    <location>
        <begin position="33"/>
        <end position="102"/>
    </location>
</feature>
<evidence type="ECO:0000313" key="2">
    <source>
        <dbReference type="EMBL" id="RAI01137.1"/>
    </source>
</evidence>
<accession>A0A8B2NN96</accession>
<dbReference type="EMBL" id="QHHQ01000003">
    <property type="protein sequence ID" value="RAI01137.1"/>
    <property type="molecule type" value="Genomic_DNA"/>
</dbReference>
<dbReference type="RefSeq" id="WP_111347753.1">
    <property type="nucleotide sequence ID" value="NZ_QHHQ01000003.1"/>
</dbReference>
<evidence type="ECO:0000259" key="1">
    <source>
        <dbReference type="SMART" id="SM00760"/>
    </source>
</evidence>
<gene>
    <name evidence="2" type="ORF">DLJ53_18140</name>
</gene>
<organism evidence="2 3">
    <name type="scientific">Acuticoccus sediminis</name>
    <dbReference type="NCBI Taxonomy" id="2184697"/>
    <lineage>
        <taxon>Bacteria</taxon>
        <taxon>Pseudomonadati</taxon>
        <taxon>Pseudomonadota</taxon>
        <taxon>Alphaproteobacteria</taxon>
        <taxon>Hyphomicrobiales</taxon>
        <taxon>Amorphaceae</taxon>
        <taxon>Acuticoccus</taxon>
    </lineage>
</organism>
<dbReference type="Gene3D" id="1.10.1750.10">
    <property type="match status" value="1"/>
</dbReference>
<keyword evidence="3" id="KW-1185">Reference proteome</keyword>
<dbReference type="GO" id="GO:0043565">
    <property type="term" value="F:sequence-specific DNA binding"/>
    <property type="evidence" value="ECO:0007669"/>
    <property type="project" value="InterPro"/>
</dbReference>
<dbReference type="GO" id="GO:0005524">
    <property type="term" value="F:ATP binding"/>
    <property type="evidence" value="ECO:0007669"/>
    <property type="project" value="InterPro"/>
</dbReference>
<proteinExistence type="predicted"/>
<dbReference type="AlphaFoldDB" id="A0A8B2NN96"/>
<reference evidence="2 3" key="1">
    <citation type="submission" date="2018-05" db="EMBL/GenBank/DDBJ databases">
        <title>Acuticoccus sediminis sp. nov., isolated from deep-sea sediment of Indian Ocean.</title>
        <authorList>
            <person name="Liu X."/>
            <person name="Lai Q."/>
            <person name="Du Y."/>
            <person name="Sun F."/>
            <person name="Zhang X."/>
            <person name="Wang S."/>
            <person name="Shao Z."/>
        </authorList>
    </citation>
    <scope>NUCLEOTIDE SEQUENCE [LARGE SCALE GENOMIC DNA]</scope>
    <source>
        <strain evidence="2 3">PTG4-2</strain>
    </source>
</reference>